<evidence type="ECO:0000259" key="1">
    <source>
        <dbReference type="PROSITE" id="PS51186"/>
    </source>
</evidence>
<dbReference type="SUPFAM" id="SSF55729">
    <property type="entry name" value="Acyl-CoA N-acyltransferases (Nat)"/>
    <property type="match status" value="1"/>
</dbReference>
<name>A0A2I0SHA5_9ACTN</name>
<comment type="caution">
    <text evidence="2">The sequence shown here is derived from an EMBL/GenBank/DDBJ whole genome shotgun (WGS) entry which is preliminary data.</text>
</comment>
<dbReference type="Pfam" id="PF13508">
    <property type="entry name" value="Acetyltransf_7"/>
    <property type="match status" value="1"/>
</dbReference>
<dbReference type="InterPro" id="IPR000182">
    <property type="entry name" value="GNAT_dom"/>
</dbReference>
<reference evidence="2 3" key="1">
    <citation type="submission" date="2017-12" db="EMBL/GenBank/DDBJ databases">
        <title>Streptomyces populusis sp. nov., a novel endophytic actinobacterium isolated from stems of Populus adenopoda Maxim.</title>
        <authorList>
            <person name="Wang Z."/>
        </authorList>
    </citation>
    <scope>NUCLEOTIDE SEQUENCE [LARGE SCALE GENOMIC DNA]</scope>
    <source>
        <strain evidence="2 3">A249</strain>
    </source>
</reference>
<dbReference type="OrthoDB" id="510731at2"/>
<dbReference type="Gene3D" id="3.40.630.90">
    <property type="match status" value="1"/>
</dbReference>
<gene>
    <name evidence="2" type="ORF">CW362_30160</name>
</gene>
<protein>
    <submittedName>
        <fullName evidence="2">GNAT family N-acetyltransferase</fullName>
    </submittedName>
</protein>
<dbReference type="Gene3D" id="3.40.630.30">
    <property type="match status" value="1"/>
</dbReference>
<dbReference type="EMBL" id="PJOS01000078">
    <property type="protein sequence ID" value="PKT69317.1"/>
    <property type="molecule type" value="Genomic_DNA"/>
</dbReference>
<evidence type="ECO:0000313" key="2">
    <source>
        <dbReference type="EMBL" id="PKT69317.1"/>
    </source>
</evidence>
<dbReference type="PROSITE" id="PS51186">
    <property type="entry name" value="GNAT"/>
    <property type="match status" value="1"/>
</dbReference>
<keyword evidence="3" id="KW-1185">Reference proteome</keyword>
<dbReference type="Pfam" id="PF18014">
    <property type="entry name" value="Acetyltransf_18"/>
    <property type="match status" value="1"/>
</dbReference>
<dbReference type="PANTHER" id="PTHR47237">
    <property type="entry name" value="SLL0310 PROTEIN"/>
    <property type="match status" value="1"/>
</dbReference>
<accession>A0A2I0SHA5</accession>
<evidence type="ECO:0000313" key="3">
    <source>
        <dbReference type="Proteomes" id="UP000236178"/>
    </source>
</evidence>
<dbReference type="GO" id="GO:0016747">
    <property type="term" value="F:acyltransferase activity, transferring groups other than amino-acyl groups"/>
    <property type="evidence" value="ECO:0007669"/>
    <property type="project" value="InterPro"/>
</dbReference>
<organism evidence="2 3">
    <name type="scientific">Streptomyces populi</name>
    <dbReference type="NCBI Taxonomy" id="2058924"/>
    <lineage>
        <taxon>Bacteria</taxon>
        <taxon>Bacillati</taxon>
        <taxon>Actinomycetota</taxon>
        <taxon>Actinomycetes</taxon>
        <taxon>Kitasatosporales</taxon>
        <taxon>Streptomycetaceae</taxon>
        <taxon>Streptomyces</taxon>
    </lineage>
</organism>
<sequence length="304" mass="33176">MRCAGRLGWQGRRRRSVDRRNEMNSGIRRLEPSDVPACLALAVDRGWPEEEARWRLLLEVGEGYGWVAPDTGELVGAVVLTRFGARAGVVGLMLVRSDHGGRGIGRALMERLLDEAAGSDTVFLYATDEGRPLYEKLGFRASHEVATHLGTFVPPARPGALRVQTLAPGDIRELHVPDAALLGFDRGHLLDRLAKFAREIRVVRAPDGRVTGYAAAWDNAGRTAVGPVVAPTPDVLCALVEDIAVRDRGRAVRLECPVVPDGTVRAWAVRHGLRETGRCTFMVRGRPLPDGRLPSYAPFMQSIG</sequence>
<dbReference type="CDD" id="cd04301">
    <property type="entry name" value="NAT_SF"/>
    <property type="match status" value="1"/>
</dbReference>
<proteinExistence type="predicted"/>
<dbReference type="InterPro" id="IPR052729">
    <property type="entry name" value="Acyl/Acetyltrans_Enzymes"/>
</dbReference>
<dbReference type="Proteomes" id="UP000236178">
    <property type="component" value="Unassembled WGS sequence"/>
</dbReference>
<dbReference type="AlphaFoldDB" id="A0A2I0SHA5"/>
<dbReference type="InterPro" id="IPR041496">
    <property type="entry name" value="YitH/HolE_GNAT"/>
</dbReference>
<keyword evidence="2" id="KW-0808">Transferase</keyword>
<feature type="domain" description="N-acetyltransferase" evidence="1">
    <location>
        <begin position="25"/>
        <end position="160"/>
    </location>
</feature>
<dbReference type="InterPro" id="IPR016181">
    <property type="entry name" value="Acyl_CoA_acyltransferase"/>
</dbReference>
<dbReference type="PANTHER" id="PTHR47237:SF2">
    <property type="entry name" value="BLL4206 PROTEIN"/>
    <property type="match status" value="1"/>
</dbReference>